<keyword evidence="2" id="KW-1185">Reference proteome</keyword>
<dbReference type="AlphaFoldDB" id="A0A1Z4M365"/>
<protein>
    <submittedName>
        <fullName evidence="1">Uncharacterized protein</fullName>
    </submittedName>
</protein>
<dbReference type="EMBL" id="AP018229">
    <property type="protein sequence ID" value="BAY87895.1"/>
    <property type="molecule type" value="Genomic_DNA"/>
</dbReference>
<dbReference type="OrthoDB" id="518145at2"/>
<proteinExistence type="predicted"/>
<evidence type="ECO:0000313" key="1">
    <source>
        <dbReference type="EMBL" id="BAY87895.1"/>
    </source>
</evidence>
<gene>
    <name evidence="1" type="ORF">NIES267_74190</name>
</gene>
<evidence type="ECO:0000313" key="2">
    <source>
        <dbReference type="Proteomes" id="UP000218418"/>
    </source>
</evidence>
<accession>A0A1Z4M365</accession>
<keyword evidence="1" id="KW-0614">Plasmid</keyword>
<organism evidence="1 2">
    <name type="scientific">Calothrix parasitica NIES-267</name>
    <dbReference type="NCBI Taxonomy" id="1973488"/>
    <lineage>
        <taxon>Bacteria</taxon>
        <taxon>Bacillati</taxon>
        <taxon>Cyanobacteriota</taxon>
        <taxon>Cyanophyceae</taxon>
        <taxon>Nostocales</taxon>
        <taxon>Calotrichaceae</taxon>
        <taxon>Calothrix</taxon>
    </lineage>
</organism>
<dbReference type="Proteomes" id="UP000218418">
    <property type="component" value="Plasmid plasmid2"/>
</dbReference>
<geneLocation type="plasmid" evidence="2">
    <name>Plasmid2 dna</name>
</geneLocation>
<reference evidence="1 2" key="1">
    <citation type="submission" date="2017-06" db="EMBL/GenBank/DDBJ databases">
        <title>Genome sequencing of cyanobaciteial culture collection at National Institute for Environmental Studies (NIES).</title>
        <authorList>
            <person name="Hirose Y."/>
            <person name="Shimura Y."/>
            <person name="Fujisawa T."/>
            <person name="Nakamura Y."/>
            <person name="Kawachi M."/>
        </authorList>
    </citation>
    <scope>NUCLEOTIDE SEQUENCE [LARGE SCALE GENOMIC DNA]</scope>
    <source>
        <strain evidence="1 2">NIES-267</strain>
        <plasmid evidence="2">Plasmid2 dna</plasmid>
    </source>
</reference>
<sequence length="91" mass="10957">MTEESKAYQPTPEQLARWKRLDENDGAIAGRLPPEEEQVRIFKEFLETDYVTDQLERVRAHKEKLLKKLKSAEEYEQLLLEKIEERKLREK</sequence>
<name>A0A1Z4M365_9CYAN</name>